<dbReference type="GO" id="GO:0098552">
    <property type="term" value="C:side of membrane"/>
    <property type="evidence" value="ECO:0007669"/>
    <property type="project" value="UniProtKB-KW"/>
</dbReference>
<evidence type="ECO:0000259" key="9">
    <source>
        <dbReference type="Pfam" id="PF00913"/>
    </source>
</evidence>
<dbReference type="Pfam" id="PF10659">
    <property type="entry name" value="Trypan_glycop_C"/>
    <property type="match status" value="1"/>
</dbReference>
<protein>
    <submittedName>
        <fullName evidence="11">Variant surface glycoprotein</fullName>
    </submittedName>
</protein>
<evidence type="ECO:0000256" key="7">
    <source>
        <dbReference type="ARBA" id="ARBA00023288"/>
    </source>
</evidence>
<keyword evidence="5" id="KW-0472">Membrane</keyword>
<keyword evidence="4" id="KW-0336">GPI-anchor</keyword>
<dbReference type="AlphaFoldDB" id="S5FY43"/>
<evidence type="ECO:0000256" key="2">
    <source>
        <dbReference type="ARBA" id="ARBA00004609"/>
    </source>
</evidence>
<name>S5FY43_9TRYP</name>
<dbReference type="Gene3D" id="1.10.470.10">
    <property type="entry name" value="Variant Surface Glycoprotein, subunit A, domain 2"/>
    <property type="match status" value="1"/>
</dbReference>
<evidence type="ECO:0000259" key="10">
    <source>
        <dbReference type="Pfam" id="PF10659"/>
    </source>
</evidence>
<evidence type="ECO:0000256" key="4">
    <source>
        <dbReference type="ARBA" id="ARBA00022622"/>
    </source>
</evidence>
<dbReference type="GO" id="GO:0005886">
    <property type="term" value="C:plasma membrane"/>
    <property type="evidence" value="ECO:0007669"/>
    <property type="project" value="UniProtKB-SubCell"/>
</dbReference>
<feature type="domain" description="Trypanosome variant surface glycoprotein C-terminal" evidence="10">
    <location>
        <begin position="421"/>
        <end position="530"/>
    </location>
</feature>
<feature type="chain" id="PRO_5004536161" evidence="8">
    <location>
        <begin position="22"/>
        <end position="531"/>
    </location>
</feature>
<dbReference type="GO" id="GO:0042783">
    <property type="term" value="P:symbiont-mediated evasion of host immune response"/>
    <property type="evidence" value="ECO:0007669"/>
    <property type="project" value="InterPro"/>
</dbReference>
<comment type="subcellular location">
    <subcellularLocation>
        <location evidence="2">Cell membrane</location>
        <topology evidence="2">Lipid-anchor</topology>
        <topology evidence="2">GPI-anchor</topology>
    </subcellularLocation>
</comment>
<dbReference type="VEuPathDB" id="TriTrypDB:Tb11.v5.0931"/>
<dbReference type="VEuPathDB" id="TriTrypDB:Tb427_000182200"/>
<evidence type="ECO:0000256" key="5">
    <source>
        <dbReference type="ARBA" id="ARBA00023136"/>
    </source>
</evidence>
<keyword evidence="6" id="KW-0325">Glycoprotein</keyword>
<dbReference type="Pfam" id="PF00913">
    <property type="entry name" value="Trypan_glycop"/>
    <property type="match status" value="1"/>
</dbReference>
<accession>S5FY43</accession>
<feature type="domain" description="Trypanosome variant surface glycoprotein A-type N-terminal" evidence="9">
    <location>
        <begin position="9"/>
        <end position="393"/>
    </location>
</feature>
<keyword evidence="8" id="KW-0732">Signal</keyword>
<dbReference type="SUPFAM" id="SSF58087">
    <property type="entry name" value="Variant surface glycoprotein (N-terminal domain)"/>
    <property type="match status" value="1"/>
</dbReference>
<keyword evidence="3" id="KW-1003">Cell membrane</keyword>
<proteinExistence type="evidence at transcript level"/>
<organism evidence="11">
    <name type="scientific">Trypanosoma brucei</name>
    <dbReference type="NCBI Taxonomy" id="5691"/>
    <lineage>
        <taxon>Eukaryota</taxon>
        <taxon>Discoba</taxon>
        <taxon>Euglenozoa</taxon>
        <taxon>Kinetoplastea</taxon>
        <taxon>Metakinetoplastina</taxon>
        <taxon>Trypanosomatida</taxon>
        <taxon>Trypanosomatidae</taxon>
        <taxon>Trypanosoma</taxon>
    </lineage>
</organism>
<comment type="function">
    <text evidence="1">VSG forms a coat on the surface of the parasite. The trypanosome evades the immune response of the host by expressing a series of antigenically distinct VSGs from an estimated 1000 VSG genes.</text>
</comment>
<dbReference type="Gene3D" id="3.90.150.10">
    <property type="entry name" value="Variant Surface Glycoprotein, subunit A domain 1"/>
    <property type="match status" value="1"/>
</dbReference>
<dbReference type="InterPro" id="IPR001812">
    <property type="entry name" value="Trypano_VSG_A_N_dom"/>
</dbReference>
<dbReference type="EMBL" id="KC434787">
    <property type="protein sequence ID" value="AGQ50131.1"/>
    <property type="molecule type" value="mRNA"/>
</dbReference>
<evidence type="ECO:0000256" key="3">
    <source>
        <dbReference type="ARBA" id="ARBA00022475"/>
    </source>
</evidence>
<gene>
    <name evidence="11" type="primary">VSG</name>
</gene>
<sequence>MYQPALSLLAIAAALIPGAQSAAGPKGAVLKDTWQPLCELAGELDTIDGQAAKILKDIASQIKNASTDALRLQIYFATATMGPDVDLLKPILAATGEEAADATAAIKAAASEATAAVAHAGFLHGHIAEFLKIFGSAYSATGTLPCLATTAQTGATSQQPITSIAGLAAAKCKVFKSATLDAKLSIQQIDDAGFTKLGKAVGIEETELGDTNDNCELTHHTAGSFLTGQAPNNAIPYAAGLLRLATGNKRHTSAVPKTITTVKQAAAADKDLQVLADAHAAINAFRKSQLFNVPEAQHRDLAKLKSSGAFKQGVAIYLLGSKKADGDDKLSNVDSAIDQKYGTEQDKFIQKTWAIVDNHKIDEISYDPEGKKQKPLGEITDEKQLALALQYYTQKAAAELAAKIGELEKTKDKPVNQLKDCSKLEKAACKPDVGCKYNETANKCEEDSKSTVVQANKETGGKDEKTDCSKLTTQTECEKANEGQTTKVCGWKGENTDGSDKGTYKCRDSSFLLSKHFALSVVSAAFVALLF</sequence>
<evidence type="ECO:0000256" key="1">
    <source>
        <dbReference type="ARBA" id="ARBA00002523"/>
    </source>
</evidence>
<dbReference type="InterPro" id="IPR019609">
    <property type="entry name" value="Variant_surf_glycoprt_trypan_C"/>
</dbReference>
<evidence type="ECO:0000313" key="11">
    <source>
        <dbReference type="EMBL" id="AGQ50131.1"/>
    </source>
</evidence>
<feature type="signal peptide" evidence="8">
    <location>
        <begin position="1"/>
        <end position="21"/>
    </location>
</feature>
<reference evidence="11" key="1">
    <citation type="journal article" date="2013" name="PLoS Pathog.">
        <title>Mosaic VSGs and the Scale of Trypanosoma brucei Antigenic Variation.</title>
        <authorList>
            <person name="Hall J.P."/>
            <person name="Wang H."/>
            <person name="Barry J.D."/>
        </authorList>
    </citation>
    <scope>NUCLEOTIDE SEQUENCE</scope>
    <source>
        <strain evidence="11">TREU927/4 GUTat 10.1</strain>
    </source>
</reference>
<evidence type="ECO:0000256" key="8">
    <source>
        <dbReference type="SAM" id="SignalP"/>
    </source>
</evidence>
<reference evidence="11" key="2">
    <citation type="submission" date="2013-01" db="EMBL/GenBank/DDBJ databases">
        <authorList>
            <person name="Hall J.P.J."/>
            <person name="Barry J.D."/>
        </authorList>
    </citation>
    <scope>NUCLEOTIDE SEQUENCE</scope>
    <source>
        <strain evidence="11">TREU927/4 GUTat 10.1</strain>
    </source>
</reference>
<keyword evidence="7" id="KW-0449">Lipoprotein</keyword>
<evidence type="ECO:0000256" key="6">
    <source>
        <dbReference type="ARBA" id="ARBA00023180"/>
    </source>
</evidence>